<comment type="caution">
    <text evidence="2">The sequence shown here is derived from an EMBL/GenBank/DDBJ whole genome shotgun (WGS) entry which is preliminary data.</text>
</comment>
<dbReference type="InterPro" id="IPR052747">
    <property type="entry name" value="TA_system_RelE_toxin"/>
</dbReference>
<evidence type="ECO:0000256" key="1">
    <source>
        <dbReference type="ARBA" id="ARBA00022649"/>
    </source>
</evidence>
<dbReference type="EMBL" id="MRCG01000002">
    <property type="protein sequence ID" value="OKH49869.1"/>
    <property type="molecule type" value="Genomic_DNA"/>
</dbReference>
<protein>
    <recommendedName>
        <fullName evidence="4">Plasmid stabilization system protein</fullName>
    </recommendedName>
</protein>
<gene>
    <name evidence="2" type="ORF">NIES30_03910</name>
</gene>
<evidence type="ECO:0008006" key="4">
    <source>
        <dbReference type="Google" id="ProtNLM"/>
    </source>
</evidence>
<evidence type="ECO:0000313" key="3">
    <source>
        <dbReference type="Proteomes" id="UP000185557"/>
    </source>
</evidence>
<dbReference type="Pfam" id="PF05016">
    <property type="entry name" value="ParE_toxin"/>
    <property type="match status" value="1"/>
</dbReference>
<dbReference type="RefSeq" id="WP_073607108.1">
    <property type="nucleotide sequence ID" value="NZ_MRCG01000002.1"/>
</dbReference>
<keyword evidence="3" id="KW-1185">Reference proteome</keyword>
<dbReference type="STRING" id="549789.NIES30_03910"/>
<dbReference type="SUPFAM" id="SSF143011">
    <property type="entry name" value="RelE-like"/>
    <property type="match status" value="1"/>
</dbReference>
<evidence type="ECO:0000313" key="2">
    <source>
        <dbReference type="EMBL" id="OKH49869.1"/>
    </source>
</evidence>
<name>A0A1U7J8X3_9CYAN</name>
<dbReference type="Proteomes" id="UP000185557">
    <property type="component" value="Unassembled WGS sequence"/>
</dbReference>
<dbReference type="PANTHER" id="PTHR38813:SF1">
    <property type="entry name" value="TOXIN RELE1-RELATED"/>
    <property type="match status" value="1"/>
</dbReference>
<dbReference type="InterPro" id="IPR007712">
    <property type="entry name" value="RelE/ParE_toxin"/>
</dbReference>
<dbReference type="PANTHER" id="PTHR38813">
    <property type="match status" value="1"/>
</dbReference>
<dbReference type="InterPro" id="IPR035093">
    <property type="entry name" value="RelE/ParE_toxin_dom_sf"/>
</dbReference>
<dbReference type="Gene3D" id="3.30.2310.20">
    <property type="entry name" value="RelE-like"/>
    <property type="match status" value="1"/>
</dbReference>
<dbReference type="OrthoDB" id="428094at2"/>
<sequence>MEVQFSKRAVRFLKKQDAKTADRIRQKILQLQSMLEVEGVIPFNELDIKKLKGQWDGYFRLRIGQIRVIFTVVAGEIEVLLIYDIDVRGSVYE</sequence>
<accession>A0A1U7J8X3</accession>
<proteinExistence type="predicted"/>
<organism evidence="2 3">
    <name type="scientific">Phormidium tenue NIES-30</name>
    <dbReference type="NCBI Taxonomy" id="549789"/>
    <lineage>
        <taxon>Bacteria</taxon>
        <taxon>Bacillati</taxon>
        <taxon>Cyanobacteriota</taxon>
        <taxon>Cyanophyceae</taxon>
        <taxon>Oscillatoriophycideae</taxon>
        <taxon>Oscillatoriales</taxon>
        <taxon>Oscillatoriaceae</taxon>
        <taxon>Phormidium</taxon>
    </lineage>
</organism>
<dbReference type="AlphaFoldDB" id="A0A1U7J8X3"/>
<keyword evidence="1" id="KW-1277">Toxin-antitoxin system</keyword>
<reference evidence="2 3" key="1">
    <citation type="submission" date="2016-11" db="EMBL/GenBank/DDBJ databases">
        <title>Draft Genome Sequences of Nine Cyanobacterial Strains from Diverse Habitats.</title>
        <authorList>
            <person name="Zhu T."/>
            <person name="Hou S."/>
            <person name="Lu X."/>
            <person name="Hess W.R."/>
        </authorList>
    </citation>
    <scope>NUCLEOTIDE SEQUENCE [LARGE SCALE GENOMIC DNA]</scope>
    <source>
        <strain evidence="2 3">NIES-30</strain>
    </source>
</reference>